<feature type="transmembrane region" description="Helical" evidence="8">
    <location>
        <begin position="53"/>
        <end position="71"/>
    </location>
</feature>
<organism evidence="11 12">
    <name type="scientific">Agrococcus versicolor</name>
    <dbReference type="NCBI Taxonomy" id="501482"/>
    <lineage>
        <taxon>Bacteria</taxon>
        <taxon>Bacillati</taxon>
        <taxon>Actinomycetota</taxon>
        <taxon>Actinomycetes</taxon>
        <taxon>Micrococcales</taxon>
        <taxon>Microbacteriaceae</taxon>
        <taxon>Agrococcus</taxon>
    </lineage>
</organism>
<keyword evidence="4 8" id="KW-0812">Transmembrane</keyword>
<protein>
    <submittedName>
        <fullName evidence="11">Cation diffusion facilitator family transporter</fullName>
    </submittedName>
</protein>
<keyword evidence="6" id="KW-0406">Ion transport</keyword>
<dbReference type="Pfam" id="PF16916">
    <property type="entry name" value="ZT_dimer"/>
    <property type="match status" value="1"/>
</dbReference>
<comment type="subcellular location">
    <subcellularLocation>
        <location evidence="1">Membrane</location>
        <topology evidence="1">Multi-pass membrane protein</topology>
    </subcellularLocation>
</comment>
<keyword evidence="12" id="KW-1185">Reference proteome</keyword>
<dbReference type="InterPro" id="IPR027469">
    <property type="entry name" value="Cation_efflux_TMD_sf"/>
</dbReference>
<reference evidence="11 12" key="1">
    <citation type="journal article" date="2019" name="Int. J. Syst. Evol. Microbiol.">
        <title>The Global Catalogue of Microorganisms (GCM) 10K type strain sequencing project: providing services to taxonomists for standard genome sequencing and annotation.</title>
        <authorList>
            <consortium name="The Broad Institute Genomics Platform"/>
            <consortium name="The Broad Institute Genome Sequencing Center for Infectious Disease"/>
            <person name="Wu L."/>
            <person name="Ma J."/>
        </authorList>
    </citation>
    <scope>NUCLEOTIDE SEQUENCE [LARGE SCALE GENOMIC DNA]</scope>
    <source>
        <strain evidence="11 12">JCM 16026</strain>
    </source>
</reference>
<feature type="transmembrane region" description="Helical" evidence="8">
    <location>
        <begin position="185"/>
        <end position="203"/>
    </location>
</feature>
<dbReference type="RefSeq" id="WP_344341440.1">
    <property type="nucleotide sequence ID" value="NZ_BAAAQT010000005.1"/>
</dbReference>
<keyword evidence="3" id="KW-0813">Transport</keyword>
<accession>A0ABN3API7</accession>
<evidence type="ECO:0000256" key="6">
    <source>
        <dbReference type="ARBA" id="ARBA00023065"/>
    </source>
</evidence>
<sequence>MGAGHDHGHAHGALASRRRLAIALGITTSVLVIQAVGAIVTGSLSLLVDTGHMLTDVGGLLLSLVAATLALRPPTARRTWGFARAEVLSAAAQAGVLLAIGLLALVEGIRRLLDPPEVDGGVMVVFGVLGLVANVASILVLASARTANLNLRAAFLEVVNDALGSLAVIVSAIVIAITGLMQADAIAAMVVACLIVPRAFVLLRASSRILLEETPEGIDLAAVRTHILELDHVAAVHDLHASQIATGLPVLTAHVVVDDGCFRDGHGAAILAEVQTCIAEHFDVEHSTIQVEPVSHVEPQAHA</sequence>
<evidence type="ECO:0000256" key="7">
    <source>
        <dbReference type="ARBA" id="ARBA00023136"/>
    </source>
</evidence>
<dbReference type="Proteomes" id="UP001501599">
    <property type="component" value="Unassembled WGS sequence"/>
</dbReference>
<evidence type="ECO:0000259" key="10">
    <source>
        <dbReference type="Pfam" id="PF16916"/>
    </source>
</evidence>
<dbReference type="SUPFAM" id="SSF160240">
    <property type="entry name" value="Cation efflux protein cytoplasmic domain-like"/>
    <property type="match status" value="1"/>
</dbReference>
<dbReference type="PANTHER" id="PTHR11562:SF17">
    <property type="entry name" value="RE54080P-RELATED"/>
    <property type="match status" value="1"/>
</dbReference>
<evidence type="ECO:0000256" key="3">
    <source>
        <dbReference type="ARBA" id="ARBA00022448"/>
    </source>
</evidence>
<evidence type="ECO:0000259" key="9">
    <source>
        <dbReference type="Pfam" id="PF01545"/>
    </source>
</evidence>
<dbReference type="Pfam" id="PF01545">
    <property type="entry name" value="Cation_efflux"/>
    <property type="match status" value="1"/>
</dbReference>
<feature type="domain" description="Cation efflux protein cytoplasmic" evidence="10">
    <location>
        <begin position="215"/>
        <end position="293"/>
    </location>
</feature>
<feature type="domain" description="Cation efflux protein transmembrane" evidence="9">
    <location>
        <begin position="21"/>
        <end position="211"/>
    </location>
</feature>
<comment type="caution">
    <text evidence="11">The sequence shown here is derived from an EMBL/GenBank/DDBJ whole genome shotgun (WGS) entry which is preliminary data.</text>
</comment>
<dbReference type="InterPro" id="IPR036837">
    <property type="entry name" value="Cation_efflux_CTD_sf"/>
</dbReference>
<evidence type="ECO:0000256" key="4">
    <source>
        <dbReference type="ARBA" id="ARBA00022692"/>
    </source>
</evidence>
<name>A0ABN3API7_9MICO</name>
<dbReference type="InterPro" id="IPR050681">
    <property type="entry name" value="CDF/SLC30A"/>
</dbReference>
<evidence type="ECO:0000256" key="5">
    <source>
        <dbReference type="ARBA" id="ARBA00022989"/>
    </source>
</evidence>
<dbReference type="Gene3D" id="1.20.1510.10">
    <property type="entry name" value="Cation efflux protein transmembrane domain"/>
    <property type="match status" value="1"/>
</dbReference>
<dbReference type="SUPFAM" id="SSF161111">
    <property type="entry name" value="Cation efflux protein transmembrane domain-like"/>
    <property type="match status" value="1"/>
</dbReference>
<feature type="transmembrane region" description="Helical" evidence="8">
    <location>
        <begin position="154"/>
        <end position="179"/>
    </location>
</feature>
<dbReference type="EMBL" id="BAAAQT010000005">
    <property type="protein sequence ID" value="GAA2172699.1"/>
    <property type="molecule type" value="Genomic_DNA"/>
</dbReference>
<gene>
    <name evidence="11" type="ORF">GCM10009846_11690</name>
</gene>
<feature type="transmembrane region" description="Helical" evidence="8">
    <location>
        <begin position="83"/>
        <end position="106"/>
    </location>
</feature>
<proteinExistence type="inferred from homology"/>
<evidence type="ECO:0000256" key="8">
    <source>
        <dbReference type="SAM" id="Phobius"/>
    </source>
</evidence>
<comment type="similarity">
    <text evidence="2">Belongs to the cation diffusion facilitator (CDF) transporter (TC 2.A.4) family. SLC30A subfamily.</text>
</comment>
<feature type="transmembrane region" description="Helical" evidence="8">
    <location>
        <begin position="20"/>
        <end position="47"/>
    </location>
</feature>
<keyword evidence="5 8" id="KW-1133">Transmembrane helix</keyword>
<evidence type="ECO:0000313" key="11">
    <source>
        <dbReference type="EMBL" id="GAA2172699.1"/>
    </source>
</evidence>
<dbReference type="PANTHER" id="PTHR11562">
    <property type="entry name" value="CATION EFFLUX PROTEIN/ ZINC TRANSPORTER"/>
    <property type="match status" value="1"/>
</dbReference>
<dbReference type="InterPro" id="IPR002524">
    <property type="entry name" value="Cation_efflux"/>
</dbReference>
<dbReference type="NCBIfam" id="TIGR01297">
    <property type="entry name" value="CDF"/>
    <property type="match status" value="1"/>
</dbReference>
<evidence type="ECO:0000313" key="12">
    <source>
        <dbReference type="Proteomes" id="UP001501599"/>
    </source>
</evidence>
<dbReference type="InterPro" id="IPR058533">
    <property type="entry name" value="Cation_efflux_TM"/>
</dbReference>
<evidence type="ECO:0000256" key="2">
    <source>
        <dbReference type="ARBA" id="ARBA00008873"/>
    </source>
</evidence>
<dbReference type="InterPro" id="IPR027470">
    <property type="entry name" value="Cation_efflux_CTD"/>
</dbReference>
<feature type="transmembrane region" description="Helical" evidence="8">
    <location>
        <begin position="121"/>
        <end position="142"/>
    </location>
</feature>
<keyword evidence="7 8" id="KW-0472">Membrane</keyword>
<evidence type="ECO:0000256" key="1">
    <source>
        <dbReference type="ARBA" id="ARBA00004141"/>
    </source>
</evidence>